<keyword evidence="4" id="KW-1185">Reference proteome</keyword>
<dbReference type="PANTHER" id="PTHR13947:SF37">
    <property type="entry name" value="LD18367P"/>
    <property type="match status" value="1"/>
</dbReference>
<evidence type="ECO:0000313" key="3">
    <source>
        <dbReference type="EMBL" id="MEN7548066.1"/>
    </source>
</evidence>
<dbReference type="Gene3D" id="3.40.630.30">
    <property type="match status" value="1"/>
</dbReference>
<dbReference type="Pfam" id="PF00583">
    <property type="entry name" value="Acetyltransf_1"/>
    <property type="match status" value="1"/>
</dbReference>
<dbReference type="InterPro" id="IPR000182">
    <property type="entry name" value="GNAT_dom"/>
</dbReference>
<keyword evidence="1" id="KW-0808">Transferase</keyword>
<reference evidence="3 4" key="1">
    <citation type="submission" date="2024-04" db="EMBL/GenBank/DDBJ databases">
        <title>Novel genus in family Flammeovirgaceae.</title>
        <authorList>
            <person name="Nguyen T.H."/>
            <person name="Vuong T.Q."/>
            <person name="Le H."/>
            <person name="Kim S.-G."/>
        </authorList>
    </citation>
    <scope>NUCLEOTIDE SEQUENCE [LARGE SCALE GENOMIC DNA]</scope>
    <source>
        <strain evidence="3 4">JCM 23209</strain>
    </source>
</reference>
<feature type="domain" description="N-acetyltransferase" evidence="2">
    <location>
        <begin position="3"/>
        <end position="152"/>
    </location>
</feature>
<sequence>MELTIRQINEQDEVPYELLLLADPSKKLVDNYLQNGTCFLALNNQDAIGVMVLLPTHPETMEIVNIAVREDAQGQGVGTQMLEFAVAFAKQNDIKTLEIGTANTSVGPLILYQKCGFRITGIDKDFFIRHYEEEIYEHGIRCTDMIRLSKDL</sequence>
<comment type="caution">
    <text evidence="3">The sequence shown here is derived from an EMBL/GenBank/DDBJ whole genome shotgun (WGS) entry which is preliminary data.</text>
</comment>
<dbReference type="GO" id="GO:0008080">
    <property type="term" value="F:N-acetyltransferase activity"/>
    <property type="evidence" value="ECO:0007669"/>
    <property type="project" value="InterPro"/>
</dbReference>
<proteinExistence type="predicted"/>
<evidence type="ECO:0000259" key="2">
    <source>
        <dbReference type="PROSITE" id="PS51186"/>
    </source>
</evidence>
<organism evidence="3 4">
    <name type="scientific">Rapidithrix thailandica</name>
    <dbReference type="NCBI Taxonomy" id="413964"/>
    <lineage>
        <taxon>Bacteria</taxon>
        <taxon>Pseudomonadati</taxon>
        <taxon>Bacteroidota</taxon>
        <taxon>Cytophagia</taxon>
        <taxon>Cytophagales</taxon>
        <taxon>Flammeovirgaceae</taxon>
        <taxon>Rapidithrix</taxon>
    </lineage>
</organism>
<dbReference type="Proteomes" id="UP001403385">
    <property type="component" value="Unassembled WGS sequence"/>
</dbReference>
<accession>A0AAW9SAZ0</accession>
<dbReference type="InterPro" id="IPR050769">
    <property type="entry name" value="NAT_camello-type"/>
</dbReference>
<evidence type="ECO:0000256" key="1">
    <source>
        <dbReference type="ARBA" id="ARBA00022679"/>
    </source>
</evidence>
<dbReference type="EMBL" id="JBDKWZ010000004">
    <property type="protein sequence ID" value="MEN7548066.1"/>
    <property type="molecule type" value="Genomic_DNA"/>
</dbReference>
<dbReference type="CDD" id="cd04301">
    <property type="entry name" value="NAT_SF"/>
    <property type="match status" value="1"/>
</dbReference>
<dbReference type="InterPro" id="IPR016181">
    <property type="entry name" value="Acyl_CoA_acyltransferase"/>
</dbReference>
<evidence type="ECO:0000313" key="4">
    <source>
        <dbReference type="Proteomes" id="UP001403385"/>
    </source>
</evidence>
<dbReference type="SUPFAM" id="SSF55729">
    <property type="entry name" value="Acyl-CoA N-acyltransferases (Nat)"/>
    <property type="match status" value="1"/>
</dbReference>
<name>A0AAW9SAZ0_9BACT</name>
<protein>
    <submittedName>
        <fullName evidence="3">GNAT family N-acetyltransferase</fullName>
    </submittedName>
</protein>
<dbReference type="PROSITE" id="PS51186">
    <property type="entry name" value="GNAT"/>
    <property type="match status" value="1"/>
</dbReference>
<dbReference type="AlphaFoldDB" id="A0AAW9SAZ0"/>
<gene>
    <name evidence="3" type="ORF">AAG747_09100</name>
</gene>
<dbReference type="PANTHER" id="PTHR13947">
    <property type="entry name" value="GNAT FAMILY N-ACETYLTRANSFERASE"/>
    <property type="match status" value="1"/>
</dbReference>
<dbReference type="RefSeq" id="WP_346820848.1">
    <property type="nucleotide sequence ID" value="NZ_JBDKWZ010000004.1"/>
</dbReference>